<dbReference type="PANTHER" id="PTHR12843">
    <property type="entry name" value="PROTEIN-LYSINE N-METHYLTRANSFERASE METTL10"/>
    <property type="match status" value="1"/>
</dbReference>
<gene>
    <name evidence="1" type="ORF">O181_127329</name>
</gene>
<dbReference type="AlphaFoldDB" id="A0A9Q3Q734"/>
<name>A0A9Q3Q734_9BASI</name>
<dbReference type="GO" id="GO:0005737">
    <property type="term" value="C:cytoplasm"/>
    <property type="evidence" value="ECO:0007669"/>
    <property type="project" value="TreeGrafter"/>
</dbReference>
<accession>A0A9Q3Q734</accession>
<protein>
    <submittedName>
        <fullName evidence="1">Uncharacterized protein</fullName>
    </submittedName>
</protein>
<evidence type="ECO:0000313" key="2">
    <source>
        <dbReference type="Proteomes" id="UP000765509"/>
    </source>
</evidence>
<comment type="caution">
    <text evidence="1">The sequence shown here is derived from an EMBL/GenBank/DDBJ whole genome shotgun (WGS) entry which is preliminary data.</text>
</comment>
<dbReference type="EMBL" id="AVOT02127741">
    <property type="protein sequence ID" value="MBW0587614.1"/>
    <property type="molecule type" value="Genomic_DNA"/>
</dbReference>
<dbReference type="Proteomes" id="UP000765509">
    <property type="component" value="Unassembled WGS sequence"/>
</dbReference>
<dbReference type="GO" id="GO:0016279">
    <property type="term" value="F:protein-lysine N-methyltransferase activity"/>
    <property type="evidence" value="ECO:0007669"/>
    <property type="project" value="TreeGrafter"/>
</dbReference>
<dbReference type="Gene3D" id="3.40.50.150">
    <property type="entry name" value="Vaccinia Virus protein VP39"/>
    <property type="match status" value="1"/>
</dbReference>
<dbReference type="PANTHER" id="PTHR12843:SF5">
    <property type="entry name" value="EEF1A LYSINE METHYLTRANSFERASE 2"/>
    <property type="match status" value="1"/>
</dbReference>
<evidence type="ECO:0000313" key="1">
    <source>
        <dbReference type="EMBL" id="MBW0587614.1"/>
    </source>
</evidence>
<reference evidence="1" key="1">
    <citation type="submission" date="2021-03" db="EMBL/GenBank/DDBJ databases">
        <title>Draft genome sequence of rust myrtle Austropuccinia psidii MF-1, a brazilian biotype.</title>
        <authorList>
            <person name="Quecine M.C."/>
            <person name="Pachon D.M.R."/>
            <person name="Bonatelli M.L."/>
            <person name="Correr F.H."/>
            <person name="Franceschini L.M."/>
            <person name="Leite T.F."/>
            <person name="Margarido G.R.A."/>
            <person name="Almeida C.A."/>
            <person name="Ferrarezi J.A."/>
            <person name="Labate C.A."/>
        </authorList>
    </citation>
    <scope>NUCLEOTIDE SEQUENCE</scope>
    <source>
        <strain evidence="1">MF-1</strain>
    </source>
</reference>
<organism evidence="1 2">
    <name type="scientific">Austropuccinia psidii MF-1</name>
    <dbReference type="NCBI Taxonomy" id="1389203"/>
    <lineage>
        <taxon>Eukaryota</taxon>
        <taxon>Fungi</taxon>
        <taxon>Dikarya</taxon>
        <taxon>Basidiomycota</taxon>
        <taxon>Pucciniomycotina</taxon>
        <taxon>Pucciniomycetes</taxon>
        <taxon>Pucciniales</taxon>
        <taxon>Sphaerophragmiaceae</taxon>
        <taxon>Austropuccinia</taxon>
    </lineage>
</organism>
<proteinExistence type="predicted"/>
<dbReference type="InterPro" id="IPR029063">
    <property type="entry name" value="SAM-dependent_MTases_sf"/>
</dbReference>
<keyword evidence="2" id="KW-1185">Reference proteome</keyword>
<sequence length="115" mass="12875">KGGYPLELLTGIEYSASSIKLVSQIAHSKGLDSLRLEQKDILMDQIQRPAHADDNNKLGWDLIIDKGTFDAISLSEATVDSQGLFEHYCEKVMDLLVKVIEKRKSNERIMLGELS</sequence>
<dbReference type="OrthoDB" id="10069295at2759"/>
<feature type="non-terminal residue" evidence="1">
    <location>
        <position position="1"/>
    </location>
</feature>